<gene>
    <name evidence="3" type="ORF">GCM10008960_27980</name>
</gene>
<dbReference type="InterPro" id="IPR043128">
    <property type="entry name" value="Rev_trsase/Diguanyl_cyclase"/>
</dbReference>
<dbReference type="EMBL" id="BMQN01000007">
    <property type="protein sequence ID" value="GGR99722.1"/>
    <property type="molecule type" value="Genomic_DNA"/>
</dbReference>
<dbReference type="InterPro" id="IPR000160">
    <property type="entry name" value="GGDEF_dom"/>
</dbReference>
<organism evidence="3 4">
    <name type="scientific">Deinococcus sedimenti</name>
    <dbReference type="NCBI Taxonomy" id="1867090"/>
    <lineage>
        <taxon>Bacteria</taxon>
        <taxon>Thermotogati</taxon>
        <taxon>Deinococcota</taxon>
        <taxon>Deinococci</taxon>
        <taxon>Deinococcales</taxon>
        <taxon>Deinococcaceae</taxon>
        <taxon>Deinococcus</taxon>
    </lineage>
</organism>
<dbReference type="PANTHER" id="PTHR45138:SF9">
    <property type="entry name" value="DIGUANYLATE CYCLASE DGCM-RELATED"/>
    <property type="match status" value="1"/>
</dbReference>
<dbReference type="InterPro" id="IPR029787">
    <property type="entry name" value="Nucleotide_cyclase"/>
</dbReference>
<proteinExistence type="predicted"/>
<evidence type="ECO:0000259" key="2">
    <source>
        <dbReference type="PROSITE" id="PS50887"/>
    </source>
</evidence>
<evidence type="ECO:0000313" key="4">
    <source>
        <dbReference type="Proteomes" id="UP000644548"/>
    </source>
</evidence>
<dbReference type="PANTHER" id="PTHR45138">
    <property type="entry name" value="REGULATORY COMPONENTS OF SENSORY TRANSDUCTION SYSTEM"/>
    <property type="match status" value="1"/>
</dbReference>
<keyword evidence="1" id="KW-1133">Transmembrane helix</keyword>
<evidence type="ECO:0000313" key="3">
    <source>
        <dbReference type="EMBL" id="GGR99722.1"/>
    </source>
</evidence>
<reference evidence="4" key="1">
    <citation type="journal article" date="2019" name="Int. J. Syst. Evol. Microbiol.">
        <title>The Global Catalogue of Microorganisms (GCM) 10K type strain sequencing project: providing services to taxonomists for standard genome sequencing and annotation.</title>
        <authorList>
            <consortium name="The Broad Institute Genomics Platform"/>
            <consortium name="The Broad Institute Genome Sequencing Center for Infectious Disease"/>
            <person name="Wu L."/>
            <person name="Ma J."/>
        </authorList>
    </citation>
    <scope>NUCLEOTIDE SEQUENCE [LARGE SCALE GENOMIC DNA]</scope>
    <source>
        <strain evidence="4">JCM 31405</strain>
    </source>
</reference>
<accession>A0ABQ2S928</accession>
<dbReference type="RefSeq" id="WP_189073788.1">
    <property type="nucleotide sequence ID" value="NZ_BMQN01000007.1"/>
</dbReference>
<dbReference type="Pfam" id="PF00990">
    <property type="entry name" value="GGDEF"/>
    <property type="match status" value="1"/>
</dbReference>
<dbReference type="InterPro" id="IPR050469">
    <property type="entry name" value="Diguanylate_Cyclase"/>
</dbReference>
<name>A0ABQ2S928_9DEIO</name>
<dbReference type="Gene3D" id="3.30.70.270">
    <property type="match status" value="1"/>
</dbReference>
<dbReference type="SMART" id="SM00267">
    <property type="entry name" value="GGDEF"/>
    <property type="match status" value="1"/>
</dbReference>
<feature type="transmembrane region" description="Helical" evidence="1">
    <location>
        <begin position="20"/>
        <end position="37"/>
    </location>
</feature>
<feature type="transmembrane region" description="Helical" evidence="1">
    <location>
        <begin position="131"/>
        <end position="148"/>
    </location>
</feature>
<comment type="caution">
    <text evidence="3">The sequence shown here is derived from an EMBL/GenBank/DDBJ whole genome shotgun (WGS) entry which is preliminary data.</text>
</comment>
<dbReference type="Proteomes" id="UP000644548">
    <property type="component" value="Unassembled WGS sequence"/>
</dbReference>
<feature type="transmembrane region" description="Helical" evidence="1">
    <location>
        <begin position="49"/>
        <end position="66"/>
    </location>
</feature>
<protein>
    <recommendedName>
        <fullName evidence="2">GGDEF domain-containing protein</fullName>
    </recommendedName>
</protein>
<keyword evidence="4" id="KW-1185">Reference proteome</keyword>
<feature type="transmembrane region" description="Helical" evidence="1">
    <location>
        <begin position="107"/>
        <end position="124"/>
    </location>
</feature>
<feature type="domain" description="GGDEF" evidence="2">
    <location>
        <begin position="224"/>
        <end position="352"/>
    </location>
</feature>
<feature type="transmembrane region" description="Helical" evidence="1">
    <location>
        <begin position="160"/>
        <end position="179"/>
    </location>
</feature>
<dbReference type="CDD" id="cd01949">
    <property type="entry name" value="GGDEF"/>
    <property type="match status" value="1"/>
</dbReference>
<dbReference type="SUPFAM" id="SSF55073">
    <property type="entry name" value="Nucleotide cyclase"/>
    <property type="match status" value="1"/>
</dbReference>
<dbReference type="PROSITE" id="PS50887">
    <property type="entry name" value="GGDEF"/>
    <property type="match status" value="1"/>
</dbReference>
<evidence type="ECO:0000256" key="1">
    <source>
        <dbReference type="SAM" id="Phobius"/>
    </source>
</evidence>
<keyword evidence="1" id="KW-0472">Membrane</keyword>
<sequence length="356" mass="38279">MLTVRVPPGSPEAQYRRAGLLIVMICLLLTTAATLLLSGPLQVGRTDQLLLGLMLLKNAAFIAWLWRVPGQFQLVGALELTGEVLAGLYRMHDVLLVDHTAHGLSGYSYWLALPYLVASLTLPAGAALAAVTPYLLGLGGLGVAYWLAPGVPDALRDDNANAWLQMLLMHTTFMAVITLQQQLRRRYAHAVALAERKSAQALLDPLTGLPGRRALHDLLDSAPDGLSVVYFDLDHFKRVNDTYGHDVGDDVLRHVARAARASVRAGDRVGRWGGEEFLILVRGDAAVAARVAGRLRAHLHAHPHPVAGPVTLSCGVAQRHPGEDISHTLRRADQALYAAKRAGRDTVELAAPPGAA</sequence>
<dbReference type="NCBIfam" id="TIGR00254">
    <property type="entry name" value="GGDEF"/>
    <property type="match status" value="1"/>
</dbReference>
<keyword evidence="1" id="KW-0812">Transmembrane</keyword>